<dbReference type="Gene3D" id="2.60.40.10">
    <property type="entry name" value="Immunoglobulins"/>
    <property type="match status" value="2"/>
</dbReference>
<feature type="domain" description="Fibronectin type-III" evidence="3">
    <location>
        <begin position="40"/>
        <end position="129"/>
    </location>
</feature>
<keyword evidence="2" id="KW-0732">Signal</keyword>
<name>A0ABU9EE63_9BACT</name>
<feature type="region of interest" description="Disordered" evidence="1">
    <location>
        <begin position="634"/>
        <end position="654"/>
    </location>
</feature>
<protein>
    <recommendedName>
        <fullName evidence="3">Fibronectin type-III domain-containing protein</fullName>
    </recommendedName>
</protein>
<proteinExistence type="predicted"/>
<dbReference type="InterPro" id="IPR036116">
    <property type="entry name" value="FN3_sf"/>
</dbReference>
<reference evidence="4 5" key="1">
    <citation type="submission" date="2024-02" db="EMBL/GenBank/DDBJ databases">
        <title>A novel Gemmatimonadota bacterium.</title>
        <authorList>
            <person name="Du Z.-J."/>
            <person name="Ye Y.-Q."/>
        </authorList>
    </citation>
    <scope>NUCLEOTIDE SEQUENCE [LARGE SCALE GENOMIC DNA]</scope>
    <source>
        <strain evidence="4 5">DH-20</strain>
    </source>
</reference>
<dbReference type="RefSeq" id="WP_405281011.1">
    <property type="nucleotide sequence ID" value="NZ_JBBHLI010000015.1"/>
</dbReference>
<evidence type="ECO:0000259" key="3">
    <source>
        <dbReference type="PROSITE" id="PS50853"/>
    </source>
</evidence>
<dbReference type="CDD" id="cd00063">
    <property type="entry name" value="FN3"/>
    <property type="match status" value="1"/>
</dbReference>
<feature type="compositionally biased region" description="Low complexity" evidence="1">
    <location>
        <begin position="638"/>
        <end position="649"/>
    </location>
</feature>
<gene>
    <name evidence="4" type="ORF">WI372_17705</name>
</gene>
<evidence type="ECO:0000313" key="4">
    <source>
        <dbReference type="EMBL" id="MEK9502836.1"/>
    </source>
</evidence>
<evidence type="ECO:0000256" key="1">
    <source>
        <dbReference type="SAM" id="MobiDB-lite"/>
    </source>
</evidence>
<feature type="signal peptide" evidence="2">
    <location>
        <begin position="1"/>
        <end position="22"/>
    </location>
</feature>
<organism evidence="4 5">
    <name type="scientific">Gaopeijia maritima</name>
    <dbReference type="NCBI Taxonomy" id="3119007"/>
    <lineage>
        <taxon>Bacteria</taxon>
        <taxon>Pseudomonadati</taxon>
        <taxon>Gemmatimonadota</taxon>
        <taxon>Longimicrobiia</taxon>
        <taxon>Gaopeijiales</taxon>
        <taxon>Gaopeijiaceae</taxon>
        <taxon>Gaopeijia</taxon>
    </lineage>
</organism>
<evidence type="ECO:0000256" key="2">
    <source>
        <dbReference type="SAM" id="SignalP"/>
    </source>
</evidence>
<dbReference type="PROSITE" id="PS51257">
    <property type="entry name" value="PROKAR_LIPOPROTEIN"/>
    <property type="match status" value="1"/>
</dbReference>
<evidence type="ECO:0000313" key="5">
    <source>
        <dbReference type="Proteomes" id="UP001484239"/>
    </source>
</evidence>
<comment type="caution">
    <text evidence="4">The sequence shown here is derived from an EMBL/GenBank/DDBJ whole genome shotgun (WGS) entry which is preliminary data.</text>
</comment>
<feature type="chain" id="PRO_5045806386" description="Fibronectin type-III domain-containing protein" evidence="2">
    <location>
        <begin position="23"/>
        <end position="787"/>
    </location>
</feature>
<keyword evidence="5" id="KW-1185">Reference proteome</keyword>
<dbReference type="InterPro" id="IPR003961">
    <property type="entry name" value="FN3_dom"/>
</dbReference>
<dbReference type="Proteomes" id="UP001484239">
    <property type="component" value="Unassembled WGS sequence"/>
</dbReference>
<dbReference type="SUPFAM" id="SSF49265">
    <property type="entry name" value="Fibronectin type III"/>
    <property type="match status" value="1"/>
</dbReference>
<accession>A0ABU9EE63</accession>
<dbReference type="InterPro" id="IPR013783">
    <property type="entry name" value="Ig-like_fold"/>
</dbReference>
<dbReference type="EMBL" id="JBBHLI010000015">
    <property type="protein sequence ID" value="MEK9502836.1"/>
    <property type="molecule type" value="Genomic_DNA"/>
</dbReference>
<sequence length="787" mass="82899">MFRRPTLSVVAAVLLLSSCGGDGGTDPQRDPDPDPITVAPPADVVVEAVSGTATRVSWSDNSDNETGFQLDRRIDSGSWQRAAEPGAGTTQVEDSGLAAGSTVAYRVRAVAGSVASPWSGTASTTLPDDPGEQVLVIESAIDAALPAPGTPIASRDLVQEVIAAGHAIRGLPGVDTVLVMDSLLTVTTLLDDGSVHLFVHNRVPGVDDFAGPATSPARTAAPIRSLRTGVAAGHARTTPAAAPGPPGSRRAVVTSYDGGVELAGEVRAMLAASGYEVLSLGASIEDMRRYRDLGALYVDTHGMAGIRPRRRADGSLDTSDQIFAIQTSTVVAGTSLSQYGTELMDGDLVFMTTEDDDGRRSTKLGVTERFIAKHWSFDDGIVVMHACFAGSGPFTYGGLALDPTPYRVTVLGAGATHLSFDNLTWASYARPTVLFFLDRLLGADRYDRQDPPLRPFSVPQVRSAMSTEGLLQFTRPNMSVFGIGFGGNDVNVVIDGGMDQSTMAPSIRSFDLVDDAAQATGTMRLTGLFGSEAGTVEVEGTPLTVSSWSPELIEARVPYEATGSAGPVVVKSPHDIESNAVPLTEWRGELRARSELEGDPEAEAIVDFRFRADIHRFREDVLDDPEHRSVTTWINPVSSGTSRGRGTRTFPNGSSMTLDGAYDLRVLTRTEIDNGGAAPVESAVGARITLDPDAGQAEICVVLWGQVDVTSTSSSGTQTSTQVLVFGSLPLLLGGQGAGILGCATVGMSDDFVIDSYSRSISEDGVRYTIEWDELRPFAAPDDDTAG</sequence>
<dbReference type="PROSITE" id="PS50853">
    <property type="entry name" value="FN3"/>
    <property type="match status" value="1"/>
</dbReference>